<feature type="region of interest" description="Disordered" evidence="5">
    <location>
        <begin position="392"/>
        <end position="439"/>
    </location>
</feature>
<evidence type="ECO:0000256" key="2">
    <source>
        <dbReference type="ARBA" id="ARBA00022692"/>
    </source>
</evidence>
<feature type="region of interest" description="Disordered" evidence="5">
    <location>
        <begin position="264"/>
        <end position="283"/>
    </location>
</feature>
<feature type="region of interest" description="Disordered" evidence="5">
    <location>
        <begin position="289"/>
        <end position="321"/>
    </location>
</feature>
<comment type="caution">
    <text evidence="7">The sequence shown here is derived from an EMBL/GenBank/DDBJ whole genome shotgun (WGS) entry which is preliminary data.</text>
</comment>
<reference evidence="7 8" key="1">
    <citation type="journal article" date="2020" name="ISME J.">
        <title>Uncovering the hidden diversity of litter-decomposition mechanisms in mushroom-forming fungi.</title>
        <authorList>
            <person name="Floudas D."/>
            <person name="Bentzer J."/>
            <person name="Ahren D."/>
            <person name="Johansson T."/>
            <person name="Persson P."/>
            <person name="Tunlid A."/>
        </authorList>
    </citation>
    <scope>NUCLEOTIDE SEQUENCE [LARGE SCALE GENOMIC DNA]</scope>
    <source>
        <strain evidence="7 8">CBS 101986</strain>
    </source>
</reference>
<comment type="subcellular location">
    <subcellularLocation>
        <location evidence="1">Membrane</location>
        <topology evidence="1">Single-pass membrane protein</topology>
    </subcellularLocation>
</comment>
<name>A0A8H5AVY2_9AGAR</name>
<feature type="region of interest" description="Disordered" evidence="5">
    <location>
        <begin position="159"/>
        <end position="210"/>
    </location>
</feature>
<dbReference type="PANTHER" id="PTHR15549:SF26">
    <property type="entry name" value="AXIAL BUDDING PATTERN PROTEIN 2-RELATED"/>
    <property type="match status" value="1"/>
</dbReference>
<dbReference type="InterPro" id="IPR051694">
    <property type="entry name" value="Immunoregulatory_rcpt-like"/>
</dbReference>
<accession>A0A8H5AVY2</accession>
<evidence type="ECO:0000313" key="7">
    <source>
        <dbReference type="EMBL" id="KAF5311987.1"/>
    </source>
</evidence>
<dbReference type="OrthoDB" id="3067294at2759"/>
<proteinExistence type="predicted"/>
<evidence type="ECO:0000256" key="6">
    <source>
        <dbReference type="SAM" id="Phobius"/>
    </source>
</evidence>
<dbReference type="GO" id="GO:0016020">
    <property type="term" value="C:membrane"/>
    <property type="evidence" value="ECO:0007669"/>
    <property type="project" value="UniProtKB-SubCell"/>
</dbReference>
<dbReference type="Proteomes" id="UP000567179">
    <property type="component" value="Unassembled WGS sequence"/>
</dbReference>
<feature type="compositionally biased region" description="Low complexity" evidence="5">
    <location>
        <begin position="366"/>
        <end position="378"/>
    </location>
</feature>
<keyword evidence="3 6" id="KW-1133">Transmembrane helix</keyword>
<dbReference type="EMBL" id="JAACJJ010000056">
    <property type="protein sequence ID" value="KAF5311987.1"/>
    <property type="molecule type" value="Genomic_DNA"/>
</dbReference>
<dbReference type="PANTHER" id="PTHR15549">
    <property type="entry name" value="PAIRED IMMUNOGLOBULIN-LIKE TYPE 2 RECEPTOR"/>
    <property type="match status" value="1"/>
</dbReference>
<dbReference type="AlphaFoldDB" id="A0A8H5AVY2"/>
<gene>
    <name evidence="7" type="ORF">D9619_003789</name>
</gene>
<feature type="compositionally biased region" description="Polar residues" evidence="5">
    <location>
        <begin position="418"/>
        <end position="428"/>
    </location>
</feature>
<keyword evidence="8" id="KW-1185">Reference proteome</keyword>
<dbReference type="GO" id="GO:0071944">
    <property type="term" value="C:cell periphery"/>
    <property type="evidence" value="ECO:0007669"/>
    <property type="project" value="UniProtKB-ARBA"/>
</dbReference>
<evidence type="ECO:0000313" key="8">
    <source>
        <dbReference type="Proteomes" id="UP000567179"/>
    </source>
</evidence>
<organism evidence="7 8">
    <name type="scientific">Psilocybe cf. subviscida</name>
    <dbReference type="NCBI Taxonomy" id="2480587"/>
    <lineage>
        <taxon>Eukaryota</taxon>
        <taxon>Fungi</taxon>
        <taxon>Dikarya</taxon>
        <taxon>Basidiomycota</taxon>
        <taxon>Agaricomycotina</taxon>
        <taxon>Agaricomycetes</taxon>
        <taxon>Agaricomycetidae</taxon>
        <taxon>Agaricales</taxon>
        <taxon>Agaricineae</taxon>
        <taxon>Strophariaceae</taxon>
        <taxon>Psilocybe</taxon>
    </lineage>
</organism>
<dbReference type="Gene3D" id="2.60.120.260">
    <property type="entry name" value="Galactose-binding domain-like"/>
    <property type="match status" value="1"/>
</dbReference>
<keyword evidence="2 6" id="KW-0812">Transmembrane</keyword>
<protein>
    <recommendedName>
        <fullName evidence="9">Transmembrane protein</fullName>
    </recommendedName>
</protein>
<evidence type="ECO:0000256" key="4">
    <source>
        <dbReference type="ARBA" id="ARBA00023136"/>
    </source>
</evidence>
<evidence type="ECO:0000256" key="1">
    <source>
        <dbReference type="ARBA" id="ARBA00004167"/>
    </source>
</evidence>
<feature type="compositionally biased region" description="Polar residues" evidence="5">
    <location>
        <begin position="396"/>
        <end position="405"/>
    </location>
</feature>
<feature type="region of interest" description="Disordered" evidence="5">
    <location>
        <begin position="352"/>
        <end position="378"/>
    </location>
</feature>
<keyword evidence="4 6" id="KW-0472">Membrane</keyword>
<evidence type="ECO:0000256" key="3">
    <source>
        <dbReference type="ARBA" id="ARBA00022989"/>
    </source>
</evidence>
<feature type="transmembrane region" description="Helical" evidence="6">
    <location>
        <begin position="226"/>
        <end position="248"/>
    </location>
</feature>
<sequence>MSILTLDDRNPAVVYSPGWDQAGSKFEFNSTTSWTKVAGSTAKVTFRGTSISVYGTVSGGNPKSIAPTSVYSVDGGSPKIFQATQTGRAQYRVLFFDSGVLPDAVHSVEISHPILSDPLFLDLFLVSQVTTTPITPSLPVLPSSASASVTLSLPVANSTSVLPSSTPIPSSTPLPSSETTPDVTPTTPTSTTPLPTSSSEPTSSAADSAPSLPVVAAETKKSNAGAVAGGVIGGIVVLFLMVFGYIVWRRRRRDRLAMDALRFPPSTSWNNAGSGGTSAASRRRSFASNNTNMSMRNVPPPPQAGGSFSGSSPAPYQQPYGTPAMYPGGYAREYPQQQMQQQAAPYAASSLMSYAGSSSDPPAYGQPSATASQPQAQRQAYALPSQLVGAGAKTGGSYNRYQDNYQDAYGGVAPSTVPGPTSNANYSYENAPRSRVRLD</sequence>
<evidence type="ECO:0008006" key="9">
    <source>
        <dbReference type="Google" id="ProtNLM"/>
    </source>
</evidence>
<feature type="compositionally biased region" description="Low complexity" evidence="5">
    <location>
        <begin position="304"/>
        <end position="315"/>
    </location>
</feature>
<dbReference type="Gene3D" id="1.20.5.510">
    <property type="entry name" value="Single helix bin"/>
    <property type="match status" value="1"/>
</dbReference>
<evidence type="ECO:0000256" key="5">
    <source>
        <dbReference type="SAM" id="MobiDB-lite"/>
    </source>
</evidence>